<dbReference type="EMBL" id="CP071182">
    <property type="protein sequence ID" value="QSO48793.1"/>
    <property type="molecule type" value="Genomic_DNA"/>
</dbReference>
<proteinExistence type="predicted"/>
<evidence type="ECO:0000313" key="1">
    <source>
        <dbReference type="EMBL" id="QSO48793.1"/>
    </source>
</evidence>
<sequence>MTMPRNVKDILAKHLLGAFPSEGLEVLGISDVHVVRTLPTELDSVEIRQEFTDIVLELATNMIFHIEFQTKREPALYRFLMYDAQLAMKFRRQVRTVILYIGDIHDAPAHLDIGTAKYSVENVYLMNFDGDAALETVERHIVTGEWTEQDRIRLAFALHMRYARQTRTEAFERILDITKRIPDKYEQNYTVALILGLSGRTLTEVEQSRLKEELKMNDLVKEIADESRLEAVRDIAKKLLALGDDVEKVAKVTGLPQDEVEEMRRNLH</sequence>
<dbReference type="KEGG" id="afx:JZ786_07495"/>
<organism evidence="1 2">
    <name type="scientific">Alicyclobacillus mengziensis</name>
    <dbReference type="NCBI Taxonomy" id="2931921"/>
    <lineage>
        <taxon>Bacteria</taxon>
        <taxon>Bacillati</taxon>
        <taxon>Bacillota</taxon>
        <taxon>Bacilli</taxon>
        <taxon>Bacillales</taxon>
        <taxon>Alicyclobacillaceae</taxon>
        <taxon>Alicyclobacillus</taxon>
    </lineage>
</organism>
<evidence type="ECO:0000313" key="2">
    <source>
        <dbReference type="Proteomes" id="UP000663505"/>
    </source>
</evidence>
<name>A0A9X7W113_9BACL</name>
<dbReference type="AlphaFoldDB" id="A0A9X7W113"/>
<accession>A0A9X7W113</accession>
<keyword evidence="2" id="KW-1185">Reference proteome</keyword>
<protein>
    <submittedName>
        <fullName evidence="1">Transposase</fullName>
    </submittedName>
</protein>
<dbReference type="Proteomes" id="UP000663505">
    <property type="component" value="Chromosome"/>
</dbReference>
<reference evidence="1 2" key="1">
    <citation type="submission" date="2021-02" db="EMBL/GenBank/DDBJ databases">
        <title>Alicyclobacillus curvatus sp. nov. and Alicyclobacillus mengziensis sp. nov., two acidophilic bacteria isolated from acid mine drainage.</title>
        <authorList>
            <person name="Huang Y."/>
        </authorList>
    </citation>
    <scope>NUCLEOTIDE SEQUENCE [LARGE SCALE GENOMIC DNA]</scope>
    <source>
        <strain evidence="1 2">S30H14</strain>
    </source>
</reference>
<dbReference type="RefSeq" id="WP_206658107.1">
    <property type="nucleotide sequence ID" value="NZ_CP071182.1"/>
</dbReference>
<gene>
    <name evidence="1" type="ORF">JZ786_07495</name>
</gene>